<keyword evidence="2" id="KW-0812">Transmembrane</keyword>
<evidence type="ECO:0000256" key="2">
    <source>
        <dbReference type="SAM" id="Phobius"/>
    </source>
</evidence>
<feature type="transmembrane region" description="Helical" evidence="2">
    <location>
        <begin position="20"/>
        <end position="39"/>
    </location>
</feature>
<keyword evidence="2" id="KW-0472">Membrane</keyword>
<feature type="transmembrane region" description="Helical" evidence="2">
    <location>
        <begin position="185"/>
        <end position="206"/>
    </location>
</feature>
<dbReference type="EMBL" id="CAMKVN010000284">
    <property type="protein sequence ID" value="CAI2166196.1"/>
    <property type="molecule type" value="Genomic_DNA"/>
</dbReference>
<dbReference type="Proteomes" id="UP001153678">
    <property type="component" value="Unassembled WGS sequence"/>
</dbReference>
<protein>
    <submittedName>
        <fullName evidence="3">3822_t:CDS:1</fullName>
    </submittedName>
</protein>
<sequence length="315" mass="35982">MKKKIQETPLQEQNCVLVDNFAIFVQLLLGAIAFSTLIYKRHRERPQRPLRIWFYDVSKQLLGAAIVHGLNIIVSYLAGSIDEGDTNPCVWYFLNIFIDCTLGVFILYVLIKSLEFIVVNVGIEGMKSGDYGHPPNVNLWMRQTIAFICCLFIMKVIVLIIFQLFPVLFDIGVWLLGWALFDAKLQVVFVMLIFPLIMNILQFWLVDQVIKKKLEHLKLEDDDYGIEDVFLSGELSDDDDERGEINYNASLPSYKEDDGSCVSISSNTAILARETFSNDKDKFSGGNDGIPDSFIELRKTPSPSTMRDGYFNYKK</sequence>
<dbReference type="OrthoDB" id="431202at2759"/>
<organism evidence="3 4">
    <name type="scientific">Funneliformis geosporum</name>
    <dbReference type="NCBI Taxonomy" id="1117311"/>
    <lineage>
        <taxon>Eukaryota</taxon>
        <taxon>Fungi</taxon>
        <taxon>Fungi incertae sedis</taxon>
        <taxon>Mucoromycota</taxon>
        <taxon>Glomeromycotina</taxon>
        <taxon>Glomeromycetes</taxon>
        <taxon>Glomerales</taxon>
        <taxon>Glomeraceae</taxon>
        <taxon>Funneliformis</taxon>
    </lineage>
</organism>
<dbReference type="Pfam" id="PF12400">
    <property type="entry name" value="STIMATE"/>
    <property type="match status" value="1"/>
</dbReference>
<evidence type="ECO:0000313" key="4">
    <source>
        <dbReference type="Proteomes" id="UP001153678"/>
    </source>
</evidence>
<name>A0A9W4SE14_9GLOM</name>
<comment type="caution">
    <text evidence="3">The sequence shown here is derived from an EMBL/GenBank/DDBJ whole genome shotgun (WGS) entry which is preliminary data.</text>
</comment>
<feature type="transmembrane region" description="Helical" evidence="2">
    <location>
        <begin position="60"/>
        <end position="78"/>
    </location>
</feature>
<dbReference type="GO" id="GO:0016020">
    <property type="term" value="C:membrane"/>
    <property type="evidence" value="ECO:0007669"/>
    <property type="project" value="TreeGrafter"/>
</dbReference>
<keyword evidence="4" id="KW-1185">Reference proteome</keyword>
<feature type="transmembrane region" description="Helical" evidence="2">
    <location>
        <begin position="145"/>
        <end position="165"/>
    </location>
</feature>
<feature type="transmembrane region" description="Helical" evidence="2">
    <location>
        <begin position="90"/>
        <end position="111"/>
    </location>
</feature>
<dbReference type="PANTHER" id="PTHR31735">
    <property type="entry name" value="VACUOLAR MEMBRANE PROTEIN YPL162C"/>
    <property type="match status" value="1"/>
</dbReference>
<reference evidence="3" key="1">
    <citation type="submission" date="2022-08" db="EMBL/GenBank/DDBJ databases">
        <authorList>
            <person name="Kallberg Y."/>
            <person name="Tangrot J."/>
            <person name="Rosling A."/>
        </authorList>
    </citation>
    <scope>NUCLEOTIDE SEQUENCE</scope>
    <source>
        <strain evidence="3">Wild A</strain>
    </source>
</reference>
<gene>
    <name evidence="3" type="ORF">FWILDA_LOCUS2453</name>
</gene>
<accession>A0A9W4SE14</accession>
<keyword evidence="2" id="KW-1133">Transmembrane helix</keyword>
<dbReference type="AlphaFoldDB" id="A0A9W4SE14"/>
<proteinExistence type="predicted"/>
<feature type="region of interest" description="Disordered" evidence="1">
    <location>
        <begin position="294"/>
        <end position="315"/>
    </location>
</feature>
<evidence type="ECO:0000256" key="1">
    <source>
        <dbReference type="SAM" id="MobiDB-lite"/>
    </source>
</evidence>
<dbReference type="PANTHER" id="PTHR31735:SF1">
    <property type="entry name" value="VACUOLAR MEMBRANE PROTEIN YPL162C"/>
    <property type="match status" value="1"/>
</dbReference>
<dbReference type="InterPro" id="IPR022127">
    <property type="entry name" value="STIMATE/YPL162C"/>
</dbReference>
<evidence type="ECO:0000313" key="3">
    <source>
        <dbReference type="EMBL" id="CAI2166196.1"/>
    </source>
</evidence>